<feature type="compositionally biased region" description="Basic and acidic residues" evidence="7">
    <location>
        <begin position="586"/>
        <end position="605"/>
    </location>
</feature>
<dbReference type="RefSeq" id="XP_033601978.1">
    <property type="nucleotide sequence ID" value="XM_033749005.1"/>
</dbReference>
<keyword evidence="4" id="KW-0274">FAD</keyword>
<evidence type="ECO:0000256" key="4">
    <source>
        <dbReference type="ARBA" id="ARBA00022827"/>
    </source>
</evidence>
<evidence type="ECO:0000256" key="2">
    <source>
        <dbReference type="ARBA" id="ARBA00010139"/>
    </source>
</evidence>
<keyword evidence="9" id="KW-1185">Reference proteome</keyword>
<evidence type="ECO:0000256" key="1">
    <source>
        <dbReference type="ARBA" id="ARBA00001974"/>
    </source>
</evidence>
<dbReference type="Gene3D" id="3.50.50.60">
    <property type="entry name" value="FAD/NAD(P)-binding domain"/>
    <property type="match status" value="3"/>
</dbReference>
<dbReference type="EMBL" id="ML996569">
    <property type="protein sequence ID" value="KAF2759527.1"/>
    <property type="molecule type" value="Genomic_DNA"/>
</dbReference>
<dbReference type="PRINTS" id="PR00411">
    <property type="entry name" value="PNDRDTASEI"/>
</dbReference>
<evidence type="ECO:0000256" key="5">
    <source>
        <dbReference type="ARBA" id="ARBA00022857"/>
    </source>
</evidence>
<keyword evidence="6" id="KW-0560">Oxidoreductase</keyword>
<dbReference type="GeneID" id="54490059"/>
<keyword evidence="3" id="KW-0285">Flavoprotein</keyword>
<gene>
    <name evidence="8" type="ORF">EJ05DRAFT_531158</name>
</gene>
<dbReference type="InterPro" id="IPR036188">
    <property type="entry name" value="FAD/NAD-bd_sf"/>
</dbReference>
<dbReference type="AlphaFoldDB" id="A0A6A6WD88"/>
<dbReference type="Pfam" id="PF13450">
    <property type="entry name" value="NAD_binding_8"/>
    <property type="match status" value="1"/>
</dbReference>
<feature type="compositionally biased region" description="Polar residues" evidence="7">
    <location>
        <begin position="45"/>
        <end position="56"/>
    </location>
</feature>
<feature type="compositionally biased region" description="Pro residues" evidence="7">
    <location>
        <begin position="62"/>
        <end position="78"/>
    </location>
</feature>
<protein>
    <submittedName>
        <fullName evidence="8">FAD/NAD(P)-binding domain-containing protein</fullName>
    </submittedName>
</protein>
<feature type="region of interest" description="Disordered" evidence="7">
    <location>
        <begin position="581"/>
        <end position="613"/>
    </location>
</feature>
<evidence type="ECO:0000256" key="6">
    <source>
        <dbReference type="ARBA" id="ARBA00023002"/>
    </source>
</evidence>
<reference evidence="8" key="1">
    <citation type="journal article" date="2020" name="Stud. Mycol.">
        <title>101 Dothideomycetes genomes: a test case for predicting lifestyles and emergence of pathogens.</title>
        <authorList>
            <person name="Haridas S."/>
            <person name="Albert R."/>
            <person name="Binder M."/>
            <person name="Bloem J."/>
            <person name="Labutti K."/>
            <person name="Salamov A."/>
            <person name="Andreopoulos B."/>
            <person name="Baker S."/>
            <person name="Barry K."/>
            <person name="Bills G."/>
            <person name="Bluhm B."/>
            <person name="Cannon C."/>
            <person name="Castanera R."/>
            <person name="Culley D."/>
            <person name="Daum C."/>
            <person name="Ezra D."/>
            <person name="Gonzalez J."/>
            <person name="Henrissat B."/>
            <person name="Kuo A."/>
            <person name="Liang C."/>
            <person name="Lipzen A."/>
            <person name="Lutzoni F."/>
            <person name="Magnuson J."/>
            <person name="Mondo S."/>
            <person name="Nolan M."/>
            <person name="Ohm R."/>
            <person name="Pangilinan J."/>
            <person name="Park H.-J."/>
            <person name="Ramirez L."/>
            <person name="Alfaro M."/>
            <person name="Sun H."/>
            <person name="Tritt A."/>
            <person name="Yoshinaga Y."/>
            <person name="Zwiers L.-H."/>
            <person name="Turgeon B."/>
            <person name="Goodwin S."/>
            <person name="Spatafora J."/>
            <person name="Crous P."/>
            <person name="Grigoriev I."/>
        </authorList>
    </citation>
    <scope>NUCLEOTIDE SEQUENCE</scope>
    <source>
        <strain evidence="8">CBS 121739</strain>
    </source>
</reference>
<dbReference type="GO" id="GO:0016491">
    <property type="term" value="F:oxidoreductase activity"/>
    <property type="evidence" value="ECO:0007669"/>
    <property type="project" value="UniProtKB-KW"/>
</dbReference>
<feature type="region of interest" description="Disordered" evidence="7">
    <location>
        <begin position="1"/>
        <end position="81"/>
    </location>
</feature>
<comment type="cofactor">
    <cofactor evidence="1">
        <name>FAD</name>
        <dbReference type="ChEBI" id="CHEBI:57692"/>
    </cofactor>
</comment>
<proteinExistence type="inferred from homology"/>
<organism evidence="8 9">
    <name type="scientific">Pseudovirgaria hyperparasitica</name>
    <dbReference type="NCBI Taxonomy" id="470096"/>
    <lineage>
        <taxon>Eukaryota</taxon>
        <taxon>Fungi</taxon>
        <taxon>Dikarya</taxon>
        <taxon>Ascomycota</taxon>
        <taxon>Pezizomycotina</taxon>
        <taxon>Dothideomycetes</taxon>
        <taxon>Dothideomycetes incertae sedis</taxon>
        <taxon>Acrospermales</taxon>
        <taxon>Acrospermaceae</taxon>
        <taxon>Pseudovirgaria</taxon>
    </lineage>
</organism>
<dbReference type="Proteomes" id="UP000799437">
    <property type="component" value="Unassembled WGS sequence"/>
</dbReference>
<dbReference type="OrthoDB" id="66881at2759"/>
<feature type="compositionally biased region" description="Low complexity" evidence="7">
    <location>
        <begin position="1"/>
        <end position="31"/>
    </location>
</feature>
<evidence type="ECO:0000313" key="9">
    <source>
        <dbReference type="Proteomes" id="UP000799437"/>
    </source>
</evidence>
<dbReference type="PANTHER" id="PTHR43098">
    <property type="entry name" value="L-ORNITHINE N(5)-MONOOXYGENASE-RELATED"/>
    <property type="match status" value="1"/>
</dbReference>
<dbReference type="InterPro" id="IPR050775">
    <property type="entry name" value="FAD-binding_Monooxygenases"/>
</dbReference>
<evidence type="ECO:0000256" key="3">
    <source>
        <dbReference type="ARBA" id="ARBA00022630"/>
    </source>
</evidence>
<keyword evidence="5" id="KW-0521">NADP</keyword>
<sequence length="710" mass="76671">MTNTTTTAAETPTAPSTTTTTTPQTDPLTATQARYAQERNKRTTRTGFSQYIPSLHTTDPWAPSPPPTQTTTQPPPLSPKTHTPILIIGAGLAGILTAIHLLKSALPATSFLILDAAGSFGGTWYWNRYPGLRCDTEASIYLPLLEETGYVPRERYVGGEEVRGYVELLVARYGLRSRAVFGVCVRGMRWREEEGVWGVDVERVRSDGDEDEESSSAKKFSITATIALVAPGILHAPKLPLIPNLSSFTNPSFHTSRWAYDITGGSPTNPSLTSLASKRVTIIGTGATAIQCIPFLARYAAQLTVLQRTPSAIDVRDNHALSPSTFTRDVATSPGWQRARQANFAAFMNKIHPPPEVNLVNDGWTRFPSYAALLGTPSSKFDGVNMETLQAHIAEMHELDFVRSERIRARVDSVVRDPGTAEVLKAWYPGWCKRPCFHDEYLDVFNRDNVEIIDVTRTPIVRAEADGLVLAAPPSSPAEEGAQQGERSIKTDILIHSTGFNATGMGTPSTRLGAPIIGRHGISLDEAWKLAPNTLHGVVAGGFPNLFFPGPLQAAAGPNFTFVIECLVEHAVGMAVGAAKKKGKRAAGEKGEGEAEAEKGTKGPEPEPEPELEIDGLTIEPTPEATAAWADRIARDAAHFACIAGCTPGYMNSEGAFDKEMSAEERAERAKGGMWAGGLMSFVEFLEGWRAEGSLEGLEVRRAGEVVRDG</sequence>
<evidence type="ECO:0000313" key="8">
    <source>
        <dbReference type="EMBL" id="KAF2759527.1"/>
    </source>
</evidence>
<comment type="similarity">
    <text evidence="2">Belongs to the FAD-binding monooxygenase family.</text>
</comment>
<accession>A0A6A6WD88</accession>
<dbReference type="SUPFAM" id="SSF51905">
    <property type="entry name" value="FAD/NAD(P)-binding domain"/>
    <property type="match status" value="1"/>
</dbReference>
<evidence type="ECO:0000256" key="7">
    <source>
        <dbReference type="SAM" id="MobiDB-lite"/>
    </source>
</evidence>
<name>A0A6A6WD88_9PEZI</name>
<dbReference type="PANTHER" id="PTHR43098:SF2">
    <property type="entry name" value="FAD-BINDING MONOOXYGENASE AUSB-RELATED"/>
    <property type="match status" value="1"/>
</dbReference>